<dbReference type="Pfam" id="PF13508">
    <property type="entry name" value="Acetyltransf_7"/>
    <property type="match status" value="1"/>
</dbReference>
<keyword evidence="1" id="KW-0678">Repressor</keyword>
<evidence type="ECO:0000256" key="2">
    <source>
        <dbReference type="ARBA" id="ARBA00022649"/>
    </source>
</evidence>
<keyword evidence="9" id="KW-1185">Reference proteome</keyword>
<dbReference type="PANTHER" id="PTHR36449">
    <property type="entry name" value="ACETYLTRANSFERASE-RELATED"/>
    <property type="match status" value="1"/>
</dbReference>
<proteinExistence type="predicted"/>
<dbReference type="InterPro" id="IPR000182">
    <property type="entry name" value="GNAT_dom"/>
</dbReference>
<evidence type="ECO:0000313" key="9">
    <source>
        <dbReference type="Proteomes" id="UP000002941"/>
    </source>
</evidence>
<comment type="catalytic activity">
    <reaction evidence="5">
        <text>glycyl-tRNA(Gly) + acetyl-CoA = N-acetylglycyl-tRNA(Gly) + CoA + H(+)</text>
        <dbReference type="Rhea" id="RHEA:81867"/>
        <dbReference type="Rhea" id="RHEA-COMP:9683"/>
        <dbReference type="Rhea" id="RHEA-COMP:19766"/>
        <dbReference type="ChEBI" id="CHEBI:15378"/>
        <dbReference type="ChEBI" id="CHEBI:57287"/>
        <dbReference type="ChEBI" id="CHEBI:57288"/>
        <dbReference type="ChEBI" id="CHEBI:78522"/>
        <dbReference type="ChEBI" id="CHEBI:232036"/>
    </reaction>
</comment>
<keyword evidence="4" id="KW-0012">Acyltransferase</keyword>
<sequence length="178" mass="19247">MTTPPSGEPPEQLSVRPLRADDDASSFSCGYATLDTWLHKHAWNSQRRRTAATQVLLADTAEPAGHSPILGYYSLASTSITTDELPRRLSRGQIAVLPAILLARLAVDQRLHGRGVGGALLSHAVRTADHAGRVVAARLLVVDAIDDQAASFYQHHGFIPLSRGHSRRRLAAVISHLI</sequence>
<dbReference type="eggNOG" id="COG0454">
    <property type="taxonomic scope" value="Bacteria"/>
</dbReference>
<dbReference type="AlphaFoldDB" id="J0NII1"/>
<reference evidence="8 9" key="1">
    <citation type="submission" date="2012-05" db="EMBL/GenBank/DDBJ databases">
        <authorList>
            <person name="Harkins D.M."/>
            <person name="Madupu R."/>
            <person name="Durkin A.S."/>
            <person name="Torralba M."/>
            <person name="Methe B."/>
            <person name="Sutton G.G."/>
            <person name="Nelson K.E."/>
        </authorList>
    </citation>
    <scope>NUCLEOTIDE SEQUENCE [LARGE SCALE GENOMIC DNA]</scope>
    <source>
        <strain evidence="8 9">F0489</strain>
    </source>
</reference>
<evidence type="ECO:0000313" key="8">
    <source>
        <dbReference type="EMBL" id="EJF46929.1"/>
    </source>
</evidence>
<dbReference type="CDD" id="cd04301">
    <property type="entry name" value="NAT_SF"/>
    <property type="match status" value="1"/>
</dbReference>
<dbReference type="InterPro" id="IPR016181">
    <property type="entry name" value="Acyl_CoA_acyltransferase"/>
</dbReference>
<evidence type="ECO:0000256" key="5">
    <source>
        <dbReference type="ARBA" id="ARBA00049880"/>
    </source>
</evidence>
<dbReference type="RefSeq" id="WP_008730170.1">
    <property type="nucleotide sequence ID" value="NZ_AKFT01000039.1"/>
</dbReference>
<evidence type="ECO:0000256" key="1">
    <source>
        <dbReference type="ARBA" id="ARBA00022491"/>
    </source>
</evidence>
<evidence type="ECO:0000256" key="6">
    <source>
        <dbReference type="SAM" id="MobiDB-lite"/>
    </source>
</evidence>
<accession>J0NII1</accession>
<evidence type="ECO:0000259" key="7">
    <source>
        <dbReference type="Pfam" id="PF13508"/>
    </source>
</evidence>
<comment type="caution">
    <text evidence="8">The sequence shown here is derived from an EMBL/GenBank/DDBJ whole genome shotgun (WGS) entry which is preliminary data.</text>
</comment>
<keyword evidence="3" id="KW-0808">Transferase</keyword>
<keyword evidence="2" id="KW-1277">Toxin-antitoxin system</keyword>
<feature type="domain" description="N-acetyltransferase" evidence="7">
    <location>
        <begin position="100"/>
        <end position="159"/>
    </location>
</feature>
<protein>
    <submittedName>
        <fullName evidence="8">Putative toxin-antitoxin system, toxin component, GNAT family</fullName>
    </submittedName>
</protein>
<dbReference type="SUPFAM" id="SSF55729">
    <property type="entry name" value="Acyl-CoA N-acyltransferases (Nat)"/>
    <property type="match status" value="1"/>
</dbReference>
<dbReference type="PATRIC" id="fig|1125718.3.peg.612"/>
<dbReference type="Proteomes" id="UP000002941">
    <property type="component" value="Unassembled WGS sequence"/>
</dbReference>
<evidence type="ECO:0000256" key="3">
    <source>
        <dbReference type="ARBA" id="ARBA00022679"/>
    </source>
</evidence>
<dbReference type="GO" id="GO:0016747">
    <property type="term" value="F:acyltransferase activity, transferring groups other than amino-acyl groups"/>
    <property type="evidence" value="ECO:0007669"/>
    <property type="project" value="InterPro"/>
</dbReference>
<dbReference type="PANTHER" id="PTHR36449:SF1">
    <property type="entry name" value="ACETYLTRANSFERASE"/>
    <property type="match status" value="1"/>
</dbReference>
<gene>
    <name evidence="8" type="ORF">HMPREF1318_1722</name>
</gene>
<dbReference type="EMBL" id="AKFT01000039">
    <property type="protein sequence ID" value="EJF46929.1"/>
    <property type="molecule type" value="Genomic_DNA"/>
</dbReference>
<name>J0NII1_9ACTO</name>
<dbReference type="Gene3D" id="3.40.630.30">
    <property type="match status" value="1"/>
</dbReference>
<evidence type="ECO:0000256" key="4">
    <source>
        <dbReference type="ARBA" id="ARBA00023315"/>
    </source>
</evidence>
<feature type="region of interest" description="Disordered" evidence="6">
    <location>
        <begin position="1"/>
        <end position="22"/>
    </location>
</feature>
<organism evidence="8 9">
    <name type="scientific">Actinomyces massiliensis F0489</name>
    <dbReference type="NCBI Taxonomy" id="1125718"/>
    <lineage>
        <taxon>Bacteria</taxon>
        <taxon>Bacillati</taxon>
        <taxon>Actinomycetota</taxon>
        <taxon>Actinomycetes</taxon>
        <taxon>Actinomycetales</taxon>
        <taxon>Actinomycetaceae</taxon>
        <taxon>Actinomyces</taxon>
    </lineage>
</organism>